<dbReference type="EMBL" id="SWLE01000011">
    <property type="protein sequence ID" value="TNM94728.1"/>
    <property type="molecule type" value="Genomic_DNA"/>
</dbReference>
<accession>A0A4Z2BSL8</accession>
<sequence>MGGLENGSLNRCALWVQEGDSGGLPGPGAEAAAGSHQTLRVTAVTRPRGRAAGQSGQFWAVLAARSLRVLVVSFGSLEGAQIWLEQTGCAFDIVLDPQRTIYRTFGLSSSYADVLRFDCLLQYSEYEAEGRSFPDVPSRLLEDIYQMGGDFLLDEAGTVLFSHRCRTPLDRPSVQDVLQAADVRV</sequence>
<dbReference type="InterPro" id="IPR036249">
    <property type="entry name" value="Thioredoxin-like_sf"/>
</dbReference>
<dbReference type="Gene3D" id="3.40.30.10">
    <property type="entry name" value="Glutaredoxin"/>
    <property type="match status" value="1"/>
</dbReference>
<dbReference type="Pfam" id="PF13911">
    <property type="entry name" value="AhpC-TSA_2"/>
    <property type="match status" value="1"/>
</dbReference>
<protein>
    <submittedName>
        <fullName evidence="1">Uncharacterized protein</fullName>
    </submittedName>
</protein>
<dbReference type="InterPro" id="IPR032801">
    <property type="entry name" value="PXL2A/B/C"/>
</dbReference>
<evidence type="ECO:0000313" key="1">
    <source>
        <dbReference type="EMBL" id="TNM94728.1"/>
    </source>
</evidence>
<dbReference type="AlphaFoldDB" id="A0A4Z2BSL8"/>
<dbReference type="SUPFAM" id="SSF52833">
    <property type="entry name" value="Thioredoxin-like"/>
    <property type="match status" value="1"/>
</dbReference>
<evidence type="ECO:0000313" key="2">
    <source>
        <dbReference type="Proteomes" id="UP000516260"/>
    </source>
</evidence>
<keyword evidence="2" id="KW-1185">Reference proteome</keyword>
<proteinExistence type="predicted"/>
<reference evidence="1 2" key="1">
    <citation type="submission" date="2019-04" db="EMBL/GenBank/DDBJ databases">
        <title>The sequence and de novo assembly of Takifugu bimaculatus genome using PacBio and Hi-C technologies.</title>
        <authorList>
            <person name="Xu P."/>
            <person name="Liu B."/>
            <person name="Zhou Z."/>
        </authorList>
    </citation>
    <scope>NUCLEOTIDE SEQUENCE [LARGE SCALE GENOMIC DNA]</scope>
    <source>
        <strain evidence="1">TB-2018</strain>
        <tissue evidence="1">Muscle</tissue>
    </source>
</reference>
<organism evidence="1 2">
    <name type="scientific">Takifugu bimaculatus</name>
    <dbReference type="NCBI Taxonomy" id="433685"/>
    <lineage>
        <taxon>Eukaryota</taxon>
        <taxon>Metazoa</taxon>
        <taxon>Chordata</taxon>
        <taxon>Craniata</taxon>
        <taxon>Vertebrata</taxon>
        <taxon>Euteleostomi</taxon>
        <taxon>Actinopterygii</taxon>
        <taxon>Neopterygii</taxon>
        <taxon>Teleostei</taxon>
        <taxon>Neoteleostei</taxon>
        <taxon>Acanthomorphata</taxon>
        <taxon>Eupercaria</taxon>
        <taxon>Tetraodontiformes</taxon>
        <taxon>Tetradontoidea</taxon>
        <taxon>Tetraodontidae</taxon>
        <taxon>Takifugu</taxon>
    </lineage>
</organism>
<gene>
    <name evidence="1" type="ORF">fugu_017487</name>
</gene>
<dbReference type="Proteomes" id="UP000516260">
    <property type="component" value="Chromosome 19"/>
</dbReference>
<comment type="caution">
    <text evidence="1">The sequence shown here is derived from an EMBL/GenBank/DDBJ whole genome shotgun (WGS) entry which is preliminary data.</text>
</comment>
<name>A0A4Z2BSL8_9TELE</name>